<evidence type="ECO:0000313" key="1">
    <source>
        <dbReference type="EMBL" id="GES10009.1"/>
    </source>
</evidence>
<proteinExistence type="predicted"/>
<evidence type="ECO:0000313" key="2">
    <source>
        <dbReference type="Proteomes" id="UP000331127"/>
    </source>
</evidence>
<keyword evidence="2" id="KW-1185">Reference proteome</keyword>
<accession>A0A5M3WPB4</accession>
<comment type="caution">
    <text evidence="1">The sequence shown here is derived from an EMBL/GenBank/DDBJ whole genome shotgun (WGS) entry which is preliminary data.</text>
</comment>
<dbReference type="EMBL" id="BLAE01000018">
    <property type="protein sequence ID" value="GES10009.1"/>
    <property type="molecule type" value="Genomic_DNA"/>
</dbReference>
<gene>
    <name evidence="1" type="ORF">Amac_036050</name>
</gene>
<protein>
    <submittedName>
        <fullName evidence="1">Uncharacterized protein</fullName>
    </submittedName>
</protein>
<dbReference type="Proteomes" id="UP000331127">
    <property type="component" value="Unassembled WGS sequence"/>
</dbReference>
<reference evidence="1 2" key="1">
    <citation type="submission" date="2019-10" db="EMBL/GenBank/DDBJ databases">
        <title>Whole genome shotgun sequence of Acrocarpospora macrocephala NBRC 16266.</title>
        <authorList>
            <person name="Ichikawa N."/>
            <person name="Kimura A."/>
            <person name="Kitahashi Y."/>
            <person name="Komaki H."/>
            <person name="Oguchi A."/>
        </authorList>
    </citation>
    <scope>NUCLEOTIDE SEQUENCE [LARGE SCALE GENOMIC DNA]</scope>
    <source>
        <strain evidence="1 2">NBRC 16266</strain>
    </source>
</reference>
<sequence length="125" mass="14114">MRDIRPQDYHFRQRAHHFQRPDGIRTHEPDEPAVFVPEPEEAVFYRRYGVTRFFNYPDTPGAELRPSDALVLASKRLAPLVEQLERLSPVPLASQLPIAALLKGLASSSFQKSSCLIAQKSSAKS</sequence>
<name>A0A5M3WPB4_9ACTN</name>
<organism evidence="1 2">
    <name type="scientific">Acrocarpospora macrocephala</name>
    <dbReference type="NCBI Taxonomy" id="150177"/>
    <lineage>
        <taxon>Bacteria</taxon>
        <taxon>Bacillati</taxon>
        <taxon>Actinomycetota</taxon>
        <taxon>Actinomycetes</taxon>
        <taxon>Streptosporangiales</taxon>
        <taxon>Streptosporangiaceae</taxon>
        <taxon>Acrocarpospora</taxon>
    </lineage>
</organism>
<dbReference type="AlphaFoldDB" id="A0A5M3WPB4"/>